<organism evidence="2 3">
    <name type="scientific">Clostridium carnis</name>
    <dbReference type="NCBI Taxonomy" id="1530"/>
    <lineage>
        <taxon>Bacteria</taxon>
        <taxon>Bacillati</taxon>
        <taxon>Bacillota</taxon>
        <taxon>Clostridia</taxon>
        <taxon>Eubacteriales</taxon>
        <taxon>Clostridiaceae</taxon>
        <taxon>Clostridium</taxon>
    </lineage>
</organism>
<proteinExistence type="predicted"/>
<evidence type="ECO:0000313" key="2">
    <source>
        <dbReference type="EMBL" id="VDG71135.1"/>
    </source>
</evidence>
<feature type="region of interest" description="Disordered" evidence="1">
    <location>
        <begin position="1"/>
        <end position="23"/>
    </location>
</feature>
<dbReference type="RefSeq" id="WP_125148237.1">
    <property type="nucleotide sequence ID" value="NZ_UYIN01000004.1"/>
</dbReference>
<accession>A0ABY6SRI4</accession>
<name>A0ABY6SRI4_9CLOT</name>
<sequence length="101" mass="11948">MEEKDKQKETALEGAVQEQYSENKEYSIEITEELTEEDLKTETSEEIKKLFRFFIEHNQEKKVIKIHSTNDNCITLHGKSDAENFIQLIQDYIQTMFGTQQ</sequence>
<evidence type="ECO:0000313" key="3">
    <source>
        <dbReference type="Proteomes" id="UP000277570"/>
    </source>
</evidence>
<feature type="compositionally biased region" description="Basic and acidic residues" evidence="1">
    <location>
        <begin position="1"/>
        <end position="11"/>
    </location>
</feature>
<evidence type="ECO:0000256" key="1">
    <source>
        <dbReference type="SAM" id="MobiDB-lite"/>
    </source>
</evidence>
<protein>
    <submittedName>
        <fullName evidence="2">Uncharacterized protein</fullName>
    </submittedName>
</protein>
<gene>
    <name evidence="2" type="ORF">NCTC10913_01494</name>
</gene>
<dbReference type="EMBL" id="UYIN01000004">
    <property type="protein sequence ID" value="VDG71135.1"/>
    <property type="molecule type" value="Genomic_DNA"/>
</dbReference>
<dbReference type="Proteomes" id="UP000277570">
    <property type="component" value="Unassembled WGS sequence"/>
</dbReference>
<keyword evidence="3" id="KW-1185">Reference proteome</keyword>
<reference evidence="2 3" key="1">
    <citation type="submission" date="2018-11" db="EMBL/GenBank/DDBJ databases">
        <authorList>
            <consortium name="Pathogen Informatics"/>
        </authorList>
    </citation>
    <scope>NUCLEOTIDE SEQUENCE [LARGE SCALE GENOMIC DNA]</scope>
    <source>
        <strain evidence="2 3">NCTC10913</strain>
    </source>
</reference>
<comment type="caution">
    <text evidence="2">The sequence shown here is derived from an EMBL/GenBank/DDBJ whole genome shotgun (WGS) entry which is preliminary data.</text>
</comment>